<evidence type="ECO:0000313" key="1">
    <source>
        <dbReference type="EMBL" id="EGT59965.1"/>
    </source>
</evidence>
<name>G0NGA8_CAEBE</name>
<organism evidence="2">
    <name type="scientific">Caenorhabditis brenneri</name>
    <name type="common">Nematode worm</name>
    <dbReference type="NCBI Taxonomy" id="135651"/>
    <lineage>
        <taxon>Eukaryota</taxon>
        <taxon>Metazoa</taxon>
        <taxon>Ecdysozoa</taxon>
        <taxon>Nematoda</taxon>
        <taxon>Chromadorea</taxon>
        <taxon>Rhabditida</taxon>
        <taxon>Rhabditina</taxon>
        <taxon>Rhabditomorpha</taxon>
        <taxon>Rhabditoidea</taxon>
        <taxon>Rhabditidae</taxon>
        <taxon>Peloderinae</taxon>
        <taxon>Caenorhabditis</taxon>
    </lineage>
</organism>
<reference evidence="2" key="1">
    <citation type="submission" date="2011-07" db="EMBL/GenBank/DDBJ databases">
        <authorList>
            <consortium name="Caenorhabditis brenneri Sequencing and Analysis Consortium"/>
            <person name="Wilson R.K."/>
        </authorList>
    </citation>
    <scope>NUCLEOTIDE SEQUENCE [LARGE SCALE GENOMIC DNA]</scope>
    <source>
        <strain evidence="2">PB2801</strain>
    </source>
</reference>
<gene>
    <name evidence="1" type="ORF">CAEBREN_06130</name>
</gene>
<sequence length="89" mass="10333">MALELIINFNGQLQVTKKKEMAQKTISGSSEVQSTISRLHRLIREYRLLPNLVILYHFFSDPNQHMLLMKNAQATYYHDNSGEVQPVED</sequence>
<dbReference type="HOGENOM" id="CLU_2456780_0_0_1"/>
<evidence type="ECO:0000313" key="2">
    <source>
        <dbReference type="Proteomes" id="UP000008068"/>
    </source>
</evidence>
<keyword evidence="2" id="KW-1185">Reference proteome</keyword>
<proteinExistence type="predicted"/>
<dbReference type="Proteomes" id="UP000008068">
    <property type="component" value="Unassembled WGS sequence"/>
</dbReference>
<dbReference type="InParanoid" id="G0NGA8"/>
<dbReference type="AlphaFoldDB" id="G0NGA8"/>
<protein>
    <submittedName>
        <fullName evidence="1">Uncharacterized protein</fullName>
    </submittedName>
</protein>
<dbReference type="EMBL" id="GL379879">
    <property type="protein sequence ID" value="EGT59965.1"/>
    <property type="molecule type" value="Genomic_DNA"/>
</dbReference>
<accession>G0NGA8</accession>